<keyword evidence="3" id="KW-0812">Transmembrane</keyword>
<evidence type="ECO:0000256" key="3">
    <source>
        <dbReference type="SAM" id="Phobius"/>
    </source>
</evidence>
<dbReference type="PROSITE" id="PS50901">
    <property type="entry name" value="FTSK"/>
    <property type="match status" value="1"/>
</dbReference>
<dbReference type="SUPFAM" id="SSF52540">
    <property type="entry name" value="P-loop containing nucleoside triphosphate hydrolases"/>
    <property type="match status" value="1"/>
</dbReference>
<feature type="region of interest" description="Disordered" evidence="2">
    <location>
        <begin position="510"/>
        <end position="566"/>
    </location>
</feature>
<evidence type="ECO:0000256" key="1">
    <source>
        <dbReference type="PROSITE-ProRule" id="PRU00289"/>
    </source>
</evidence>
<evidence type="ECO:0000259" key="4">
    <source>
        <dbReference type="PROSITE" id="PS50901"/>
    </source>
</evidence>
<feature type="domain" description="FtsK" evidence="4">
    <location>
        <begin position="271"/>
        <end position="453"/>
    </location>
</feature>
<feature type="binding site" evidence="1">
    <location>
        <begin position="289"/>
        <end position="296"/>
    </location>
    <ligand>
        <name>ATP</name>
        <dbReference type="ChEBI" id="CHEBI:30616"/>
    </ligand>
</feature>
<feature type="transmembrane region" description="Helical" evidence="3">
    <location>
        <begin position="117"/>
        <end position="140"/>
    </location>
</feature>
<reference evidence="5 6" key="1">
    <citation type="submission" date="2018-08" db="EMBL/GenBank/DDBJ databases">
        <title>Actinomadura jelena sp. nov., a novel Actinomycete isolated from soil in Chad.</title>
        <authorList>
            <person name="Shi L."/>
        </authorList>
    </citation>
    <scope>NUCLEOTIDE SEQUENCE [LARGE SCALE GENOMIC DNA]</scope>
    <source>
        <strain evidence="5 6">NEAU-G17</strain>
    </source>
</reference>
<proteinExistence type="predicted"/>
<feature type="transmembrane region" description="Helical" evidence="3">
    <location>
        <begin position="91"/>
        <end position="111"/>
    </location>
</feature>
<evidence type="ECO:0000313" key="6">
    <source>
        <dbReference type="Proteomes" id="UP000261811"/>
    </source>
</evidence>
<name>A0A372JPQ2_9ACTN</name>
<organism evidence="5 6">
    <name type="scientific">Actinomadura logoneensis</name>
    <dbReference type="NCBI Taxonomy" id="2293572"/>
    <lineage>
        <taxon>Bacteria</taxon>
        <taxon>Bacillati</taxon>
        <taxon>Actinomycetota</taxon>
        <taxon>Actinomycetes</taxon>
        <taxon>Streptosporangiales</taxon>
        <taxon>Thermomonosporaceae</taxon>
        <taxon>Actinomadura</taxon>
    </lineage>
</organism>
<comment type="caution">
    <text evidence="5">The sequence shown here is derived from an EMBL/GenBank/DDBJ whole genome shotgun (WGS) entry which is preliminary data.</text>
</comment>
<keyword evidence="1" id="KW-0067">ATP-binding</keyword>
<keyword evidence="3" id="KW-0472">Membrane</keyword>
<feature type="transmembrane region" description="Helical" evidence="3">
    <location>
        <begin position="23"/>
        <end position="45"/>
    </location>
</feature>
<dbReference type="OrthoDB" id="9807790at2"/>
<gene>
    <name evidence="5" type="ORF">DZF91_12540</name>
</gene>
<dbReference type="Proteomes" id="UP000261811">
    <property type="component" value="Unassembled WGS sequence"/>
</dbReference>
<keyword evidence="1" id="KW-0547">Nucleotide-binding</keyword>
<keyword evidence="3" id="KW-1133">Transmembrane helix</keyword>
<protein>
    <recommendedName>
        <fullName evidence="4">FtsK domain-containing protein</fullName>
    </recommendedName>
</protein>
<dbReference type="InterPro" id="IPR002543">
    <property type="entry name" value="FtsK_dom"/>
</dbReference>
<keyword evidence="6" id="KW-1185">Reference proteome</keyword>
<sequence length="566" mass="60920">MRAWVELADRADRSMLVRETRNALADGARWGWAAVLVAAASVWVARGLPSPATAAAAVLLLPVAAGLAWWRGWRLAWRDDPIDRRAAAASAARRWTTGLGLVAAVVPALWLAAGRPLLGVAVALVVVAALAELAIVTIPARTRARILRRLRIGARAVARDEAVQVGRALWSGMTLDRVQVTYPADWAAHSETRRDDLTGRLMWELCGPPPRTPAEAVRRPDYLVAFDAAACRITLARMPSLPRRLAARDWRQGPGRIVLGQTHGETADRTADGVPLALYEPTAHALIVGGTQHGKSSGVRAWVVDGLTHGVWPGGVWAVDGKGGGTLAPLLGRRGVHAVAHTPEEWAHVLEDLVAPEVARRYAEMLDWRAGRSTTRPDHPRALVVLDELQQVLLSRPDLAAVVETLARQALESGVILWVITQRPDARDAVPGAMRDQLLDRITFGPLSSAGAKMSFDVAGDWHRAMGVAPIPGRALTWIGGVWRTVQVPWLPIPADAPSAERLYPRRAARPAAGDPYGYGPPPPRAQSPASGSASSATPPRPDSRSAAPDDAEYDPATARRRRRPQ</sequence>
<evidence type="ECO:0000313" key="5">
    <source>
        <dbReference type="EMBL" id="RFU41308.1"/>
    </source>
</evidence>
<dbReference type="GO" id="GO:0005524">
    <property type="term" value="F:ATP binding"/>
    <property type="evidence" value="ECO:0007669"/>
    <property type="project" value="UniProtKB-UniRule"/>
</dbReference>
<feature type="transmembrane region" description="Helical" evidence="3">
    <location>
        <begin position="51"/>
        <end position="70"/>
    </location>
</feature>
<dbReference type="InterPro" id="IPR027417">
    <property type="entry name" value="P-loop_NTPase"/>
</dbReference>
<evidence type="ECO:0000256" key="2">
    <source>
        <dbReference type="SAM" id="MobiDB-lite"/>
    </source>
</evidence>
<dbReference type="RefSeq" id="WP_117357650.1">
    <property type="nucleotide sequence ID" value="NZ_QURH01000221.1"/>
</dbReference>
<accession>A0A372JPQ2</accession>
<dbReference type="EMBL" id="QURH01000221">
    <property type="protein sequence ID" value="RFU41308.1"/>
    <property type="molecule type" value="Genomic_DNA"/>
</dbReference>
<feature type="compositionally biased region" description="Low complexity" evidence="2">
    <location>
        <begin position="527"/>
        <end position="538"/>
    </location>
</feature>
<dbReference type="AlphaFoldDB" id="A0A372JPQ2"/>
<dbReference type="GO" id="GO:0003677">
    <property type="term" value="F:DNA binding"/>
    <property type="evidence" value="ECO:0007669"/>
    <property type="project" value="InterPro"/>
</dbReference>
<dbReference type="Gene3D" id="3.40.50.300">
    <property type="entry name" value="P-loop containing nucleotide triphosphate hydrolases"/>
    <property type="match status" value="1"/>
</dbReference>